<sequence>MNRRRMLLVLIFFALFYSGFLLLGEPEKSSPPEVIYETAYEHNYFVIRNQIRKNYSINGSHIKVLETERQDHISFVLFTFMDDRHHYIGQLIYLDAHEENPENPRIAEDGVKSLKIHSLKDQKTPFRMMTSMVTVDQMDYCFYYGWINDSSVQKIRFDFIDERFEVHPEGQKFFHLLRNKNMKMHKTTALDSNSLVIQEYTY</sequence>
<protein>
    <submittedName>
        <fullName evidence="1">Uncharacterized protein</fullName>
    </submittedName>
</protein>
<evidence type="ECO:0000313" key="2">
    <source>
        <dbReference type="Proteomes" id="UP000664218"/>
    </source>
</evidence>
<comment type="caution">
    <text evidence="1">The sequence shown here is derived from an EMBL/GenBank/DDBJ whole genome shotgun (WGS) entry which is preliminary data.</text>
</comment>
<keyword evidence="2" id="KW-1185">Reference proteome</keyword>
<name>A0A939HCE6_9CLOT</name>
<evidence type="ECO:0000313" key="1">
    <source>
        <dbReference type="EMBL" id="MBO1265863.1"/>
    </source>
</evidence>
<proteinExistence type="predicted"/>
<organism evidence="1 2">
    <name type="scientific">Proteiniclasticum aestuarii</name>
    <dbReference type="NCBI Taxonomy" id="2817862"/>
    <lineage>
        <taxon>Bacteria</taxon>
        <taxon>Bacillati</taxon>
        <taxon>Bacillota</taxon>
        <taxon>Clostridia</taxon>
        <taxon>Eubacteriales</taxon>
        <taxon>Clostridiaceae</taxon>
        <taxon>Proteiniclasticum</taxon>
    </lineage>
</organism>
<dbReference type="EMBL" id="JAFNJU010000010">
    <property type="protein sequence ID" value="MBO1265863.1"/>
    <property type="molecule type" value="Genomic_DNA"/>
</dbReference>
<dbReference type="Proteomes" id="UP000664218">
    <property type="component" value="Unassembled WGS sequence"/>
</dbReference>
<reference evidence="1" key="1">
    <citation type="submission" date="2021-03" db="EMBL/GenBank/DDBJ databases">
        <title>Proteiniclasticum marinus sp. nov., isolated from tidal flat sediment.</title>
        <authorList>
            <person name="Namirimu T."/>
            <person name="Yang J.-A."/>
            <person name="Yang S.-H."/>
            <person name="Kim Y.-J."/>
            <person name="Kwon K.K."/>
        </authorList>
    </citation>
    <scope>NUCLEOTIDE SEQUENCE</scope>
    <source>
        <strain evidence="1">SCR006</strain>
    </source>
</reference>
<dbReference type="RefSeq" id="WP_207600387.1">
    <property type="nucleotide sequence ID" value="NZ_JAFNJU010000010.1"/>
</dbReference>
<accession>A0A939HCE6</accession>
<gene>
    <name evidence="1" type="ORF">J3A84_12555</name>
</gene>
<dbReference type="AlphaFoldDB" id="A0A939HCE6"/>